<organism evidence="1 2">
    <name type="scientific">Elizabethkingia bruuniana</name>
    <dbReference type="NCBI Taxonomy" id="1756149"/>
    <lineage>
        <taxon>Bacteria</taxon>
        <taxon>Pseudomonadati</taxon>
        <taxon>Bacteroidota</taxon>
        <taxon>Flavobacteriia</taxon>
        <taxon>Flavobacteriales</taxon>
        <taxon>Weeksellaceae</taxon>
        <taxon>Elizabethkingia</taxon>
    </lineage>
</organism>
<keyword evidence="2" id="KW-1185">Reference proteome</keyword>
<dbReference type="AlphaFoldDB" id="A0A7T7ZYT6"/>
<evidence type="ECO:0000313" key="1">
    <source>
        <dbReference type="EMBL" id="QQN60191.1"/>
    </source>
</evidence>
<protein>
    <recommendedName>
        <fullName evidence="3">HNH endonuclease</fullName>
    </recommendedName>
</protein>
<dbReference type="RefSeq" id="WP_059333891.1">
    <property type="nucleotide sequence ID" value="NZ_CBCSDR010000004.1"/>
</dbReference>
<proteinExistence type="predicted"/>
<dbReference type="EMBL" id="CP067018">
    <property type="protein sequence ID" value="QQN60191.1"/>
    <property type="molecule type" value="Genomic_DNA"/>
</dbReference>
<reference evidence="1 2" key="1">
    <citation type="submission" date="2020-12" db="EMBL/GenBank/DDBJ databases">
        <title>FDA dAtabase for Regulatory Grade micrObial Sequences (FDA-ARGOS): Supporting development and validation of Infectious Disease Dx tests.</title>
        <authorList>
            <person name="Kerrigan L."/>
            <person name="Long C."/>
            <person name="Tallon L."/>
            <person name="Sadzewicz L."/>
            <person name="Zhao X."/>
            <person name="Boylan J."/>
            <person name="Ott S."/>
            <person name="Bowen H."/>
            <person name="Vavikolanu K."/>
            <person name="Mehta A."/>
            <person name="Aluvathingal J."/>
            <person name="Nadendla S."/>
            <person name="Yan Y."/>
            <person name="Sichtig H."/>
        </authorList>
    </citation>
    <scope>NUCLEOTIDE SEQUENCE [LARGE SCALE GENOMIC DNA]</scope>
    <source>
        <strain evidence="1 2">FDAARGOS_1031</strain>
    </source>
</reference>
<dbReference type="KEGG" id="egm:AYC65_14670"/>
<dbReference type="GeneID" id="93134157"/>
<gene>
    <name evidence="1" type="ORF">I6H88_06325</name>
</gene>
<sequence length="354" mass="41979">MLNNKSILYNNKIIFLKLEDFIQKIIKDKACFICGAPNHSKEFNDEHIIPNWILRKYKLQSRKITLPNETQLTYSRYKVPCCKDCNSELGSTYEVPMKELFSKPYEEIVLELTNKQEIAELLYKWLCLIYFKTHLKDTFLKMDQSNPKNEDTIGDIYFWEHFHHIHCIVRSHYTNAKLAPEVYGSLYINKIIRNDSDDPDKFDYIDNPYTKGILLQLENVCICSILDDSKATLSLYQNQLNDIHEGLNLYQFYEIFAHLNYLRINLNEETIFKSIFNTNMNYHIIAERPDTLELISEKDRIGSHGEFLAFYINRSINPSEKNNKFLKEIEECQRSFLWDDKGNFSPQCEHNART</sequence>
<evidence type="ECO:0000313" key="2">
    <source>
        <dbReference type="Proteomes" id="UP000595426"/>
    </source>
</evidence>
<name>A0A7T7ZYT6_9FLAO</name>
<accession>A0A7T7ZYT6</accession>
<evidence type="ECO:0008006" key="3">
    <source>
        <dbReference type="Google" id="ProtNLM"/>
    </source>
</evidence>
<dbReference type="Proteomes" id="UP000595426">
    <property type="component" value="Chromosome"/>
</dbReference>
<dbReference type="OrthoDB" id="6402279at2"/>